<protein>
    <submittedName>
        <fullName evidence="2">Uncharacterized protein</fullName>
    </submittedName>
</protein>
<proteinExistence type="predicted"/>
<evidence type="ECO:0000256" key="1">
    <source>
        <dbReference type="SAM" id="Phobius"/>
    </source>
</evidence>
<name>A0A382TDQ3_9ZZZZ</name>
<keyword evidence="1" id="KW-0812">Transmembrane</keyword>
<dbReference type="EMBL" id="UINC01135802">
    <property type="protein sequence ID" value="SVD20176.1"/>
    <property type="molecule type" value="Genomic_DNA"/>
</dbReference>
<dbReference type="AlphaFoldDB" id="A0A382TDQ3"/>
<gene>
    <name evidence="2" type="ORF">METZ01_LOCUS373030</name>
</gene>
<reference evidence="2" key="1">
    <citation type="submission" date="2018-05" db="EMBL/GenBank/DDBJ databases">
        <authorList>
            <person name="Lanie J.A."/>
            <person name="Ng W.-L."/>
            <person name="Kazmierczak K.M."/>
            <person name="Andrzejewski T.M."/>
            <person name="Davidsen T.M."/>
            <person name="Wayne K.J."/>
            <person name="Tettelin H."/>
            <person name="Glass J.I."/>
            <person name="Rusch D."/>
            <person name="Podicherti R."/>
            <person name="Tsui H.-C.T."/>
            <person name="Winkler M.E."/>
        </authorList>
    </citation>
    <scope>NUCLEOTIDE SEQUENCE</scope>
</reference>
<accession>A0A382TDQ3</accession>
<feature type="transmembrane region" description="Helical" evidence="1">
    <location>
        <begin position="6"/>
        <end position="24"/>
    </location>
</feature>
<organism evidence="2">
    <name type="scientific">marine metagenome</name>
    <dbReference type="NCBI Taxonomy" id="408172"/>
    <lineage>
        <taxon>unclassified sequences</taxon>
        <taxon>metagenomes</taxon>
        <taxon>ecological metagenomes</taxon>
    </lineage>
</organism>
<keyword evidence="1" id="KW-0472">Membrane</keyword>
<feature type="non-terminal residue" evidence="2">
    <location>
        <position position="72"/>
    </location>
</feature>
<keyword evidence="1" id="KW-1133">Transmembrane helix</keyword>
<evidence type="ECO:0000313" key="2">
    <source>
        <dbReference type="EMBL" id="SVD20176.1"/>
    </source>
</evidence>
<sequence>MSARYVNTLLTATIMILVSMNGVLDFSEKENETPELLELVQPQFATSPGHVVFAEYVGADWCGPCQNGGSPS</sequence>